<name>A0A7W9L3R5_9HYPH</name>
<comment type="caution">
    <text evidence="9">The sequence shown here is derived from an EMBL/GenBank/DDBJ whole genome shotgun (WGS) entry which is preliminary data.</text>
</comment>
<keyword evidence="3" id="KW-0963">Cytoplasm</keyword>
<feature type="domain" description="Nucleotidyl transferase" evidence="8">
    <location>
        <begin position="2"/>
        <end position="215"/>
    </location>
</feature>
<reference evidence="9 10" key="1">
    <citation type="submission" date="2020-08" db="EMBL/GenBank/DDBJ databases">
        <title>Genomic Encyclopedia of Type Strains, Phase IV (KMG-IV): sequencing the most valuable type-strain genomes for metagenomic binning, comparative biology and taxonomic classification.</title>
        <authorList>
            <person name="Goeker M."/>
        </authorList>
    </citation>
    <scope>NUCLEOTIDE SEQUENCE [LARGE SCALE GENOMIC DNA]</scope>
    <source>
        <strain evidence="9 10">DSM 16268</strain>
    </source>
</reference>
<evidence type="ECO:0000256" key="6">
    <source>
        <dbReference type="ARBA" id="ARBA00023277"/>
    </source>
</evidence>
<evidence type="ECO:0000256" key="1">
    <source>
        <dbReference type="ARBA" id="ARBA00004496"/>
    </source>
</evidence>
<dbReference type="SUPFAM" id="SSF53448">
    <property type="entry name" value="Nucleotide-diphospho-sugar transferases"/>
    <property type="match status" value="1"/>
</dbReference>
<dbReference type="SUPFAM" id="SSF56784">
    <property type="entry name" value="HAD-like"/>
    <property type="match status" value="1"/>
</dbReference>
<keyword evidence="4" id="KW-0479">Metal-binding</keyword>
<dbReference type="InterPro" id="IPR006543">
    <property type="entry name" value="Histidinol-phos"/>
</dbReference>
<dbReference type="AlphaFoldDB" id="A0A7W9L3R5"/>
<dbReference type="NCBIfam" id="TIGR01662">
    <property type="entry name" value="HAD-SF-IIIA"/>
    <property type="match status" value="1"/>
</dbReference>
<keyword evidence="10" id="KW-1185">Reference proteome</keyword>
<evidence type="ECO:0000256" key="2">
    <source>
        <dbReference type="ARBA" id="ARBA00005628"/>
    </source>
</evidence>
<dbReference type="Proteomes" id="UP000523821">
    <property type="component" value="Unassembled WGS sequence"/>
</dbReference>
<dbReference type="InterPro" id="IPR006549">
    <property type="entry name" value="HAD-SF_hydro_IIIA"/>
</dbReference>
<dbReference type="Pfam" id="PF13242">
    <property type="entry name" value="Hydrolase_like"/>
    <property type="match status" value="1"/>
</dbReference>
<comment type="similarity">
    <text evidence="2">Belongs to the GmhB family.</text>
</comment>
<accession>A0A7W9L3R5</accession>
<dbReference type="Pfam" id="PF00483">
    <property type="entry name" value="NTP_transferase"/>
    <property type="match status" value="1"/>
</dbReference>
<dbReference type="GO" id="GO:0046872">
    <property type="term" value="F:metal ion binding"/>
    <property type="evidence" value="ECO:0007669"/>
    <property type="project" value="UniProtKB-KW"/>
</dbReference>
<evidence type="ECO:0000256" key="4">
    <source>
        <dbReference type="ARBA" id="ARBA00022723"/>
    </source>
</evidence>
<dbReference type="InterPro" id="IPR036412">
    <property type="entry name" value="HAD-like_sf"/>
</dbReference>
<evidence type="ECO:0000256" key="7">
    <source>
        <dbReference type="ARBA" id="ARBA00031828"/>
    </source>
</evidence>
<dbReference type="GO" id="GO:0005737">
    <property type="term" value="C:cytoplasm"/>
    <property type="evidence" value="ECO:0007669"/>
    <property type="project" value="UniProtKB-SubCell"/>
</dbReference>
<proteinExistence type="inferred from homology"/>
<organism evidence="9 10">
    <name type="scientific">Prosthecomicrobium pneumaticum</name>
    <dbReference type="NCBI Taxonomy" id="81895"/>
    <lineage>
        <taxon>Bacteria</taxon>
        <taxon>Pseudomonadati</taxon>
        <taxon>Pseudomonadota</taxon>
        <taxon>Alphaproteobacteria</taxon>
        <taxon>Hyphomicrobiales</taxon>
        <taxon>Kaistiaceae</taxon>
        <taxon>Prosthecomicrobium</taxon>
    </lineage>
</organism>
<dbReference type="RefSeq" id="WP_246429883.1">
    <property type="nucleotide sequence ID" value="NZ_JACHOO010000010.1"/>
</dbReference>
<keyword evidence="6" id="KW-0119">Carbohydrate metabolism</keyword>
<gene>
    <name evidence="9" type="ORF">GGQ63_003916</name>
</gene>
<dbReference type="NCBIfam" id="TIGR01656">
    <property type="entry name" value="Histidinol-ppas"/>
    <property type="match status" value="1"/>
</dbReference>
<protein>
    <recommendedName>
        <fullName evidence="7">D,D-heptose 1,7-bisphosphate phosphatase</fullName>
    </recommendedName>
</protein>
<dbReference type="Gene3D" id="3.90.550.10">
    <property type="entry name" value="Spore Coat Polysaccharide Biosynthesis Protein SpsA, Chain A"/>
    <property type="match status" value="1"/>
</dbReference>
<dbReference type="CDD" id="cd07503">
    <property type="entry name" value="HAD_HisB-N"/>
    <property type="match status" value="1"/>
</dbReference>
<evidence type="ECO:0000313" key="9">
    <source>
        <dbReference type="EMBL" id="MBB5754824.1"/>
    </source>
</evidence>
<keyword evidence="5 9" id="KW-0378">Hydrolase</keyword>
<dbReference type="InterPro" id="IPR023214">
    <property type="entry name" value="HAD_sf"/>
</dbReference>
<dbReference type="PANTHER" id="PTHR42891:SF1">
    <property type="entry name" value="D-GLYCERO-BETA-D-MANNO-HEPTOSE-1,7-BISPHOSPHATE 7-PHOSPHATASE"/>
    <property type="match status" value="1"/>
</dbReference>
<evidence type="ECO:0000256" key="5">
    <source>
        <dbReference type="ARBA" id="ARBA00022801"/>
    </source>
</evidence>
<dbReference type="GO" id="GO:0005975">
    <property type="term" value="P:carbohydrate metabolic process"/>
    <property type="evidence" value="ECO:0007669"/>
    <property type="project" value="InterPro"/>
</dbReference>
<evidence type="ECO:0000313" key="10">
    <source>
        <dbReference type="Proteomes" id="UP000523821"/>
    </source>
</evidence>
<dbReference type="Gene3D" id="3.40.50.1000">
    <property type="entry name" value="HAD superfamily/HAD-like"/>
    <property type="match status" value="1"/>
</dbReference>
<dbReference type="PANTHER" id="PTHR42891">
    <property type="entry name" value="D-GLYCERO-BETA-D-MANNO-HEPTOSE-1,7-BISPHOSPHATE 7-PHOSPHATASE"/>
    <property type="match status" value="1"/>
</dbReference>
<dbReference type="InterPro" id="IPR029044">
    <property type="entry name" value="Nucleotide-diphossugar_trans"/>
</dbReference>
<dbReference type="GO" id="GO:0016791">
    <property type="term" value="F:phosphatase activity"/>
    <property type="evidence" value="ECO:0007669"/>
    <property type="project" value="InterPro"/>
</dbReference>
<dbReference type="InterPro" id="IPR004446">
    <property type="entry name" value="Heptose_bisP_phosphatase"/>
</dbReference>
<comment type="subcellular location">
    <subcellularLocation>
        <location evidence="1">Cytoplasm</location>
    </subcellularLocation>
</comment>
<evidence type="ECO:0000259" key="8">
    <source>
        <dbReference type="Pfam" id="PF00483"/>
    </source>
</evidence>
<dbReference type="EMBL" id="JACHOO010000010">
    <property type="protein sequence ID" value="MBB5754824.1"/>
    <property type="molecule type" value="Genomic_DNA"/>
</dbReference>
<evidence type="ECO:0000256" key="3">
    <source>
        <dbReference type="ARBA" id="ARBA00022490"/>
    </source>
</evidence>
<dbReference type="InterPro" id="IPR005835">
    <property type="entry name" value="NTP_transferase_dom"/>
</dbReference>
<sequence>MTAGTPKPLLPIAGRPFLDILIEEIARQGVRRFLLLAAFEADRIARFAAALPDRLGRRITVEVATEPAPAGTGGALAHARDRLDPVFFLFNGDSWFDQPLASLRAALARTPRALGVLALRRLSGAGRYGTVEMEGASVTAFRPAGGPQPGPCLVNAGVYLFRREMVSRCPAAGALEHDTLPGLAADGLLAGVSSDAYFIDIGVPEDYARAQHEIEARRRKPALFLDRDGVINEDRGYVATRDRFAFMPGAPEAIRDANEAGCYVFVVTNQAGIGHGYYGAADFHRLMDVIQDELLAVGGHIDDVRFCPDHPEAALEPYRRQSDWRKPAPGMILDLLRHWPVDAANSLMIGDRLSDIEAAAAAGIRGVLFQTGRLDDVLRPFLAGRPARLAGSAGGQP</sequence>